<dbReference type="CDD" id="cd00086">
    <property type="entry name" value="homeodomain"/>
    <property type="match status" value="1"/>
</dbReference>
<keyword evidence="3 5" id="KW-0371">Homeobox</keyword>
<dbReference type="GO" id="GO:0000981">
    <property type="term" value="F:DNA-binding transcription factor activity, RNA polymerase II-specific"/>
    <property type="evidence" value="ECO:0007669"/>
    <property type="project" value="InterPro"/>
</dbReference>
<dbReference type="SUPFAM" id="SSF46689">
    <property type="entry name" value="Homeodomain-like"/>
    <property type="match status" value="1"/>
</dbReference>
<accession>A7RGX8</accession>
<dbReference type="InterPro" id="IPR001356">
    <property type="entry name" value="HD"/>
</dbReference>
<proteinExistence type="predicted"/>
<keyword evidence="9" id="KW-1185">Reference proteome</keyword>
<evidence type="ECO:0000256" key="3">
    <source>
        <dbReference type="ARBA" id="ARBA00023155"/>
    </source>
</evidence>
<feature type="DNA-binding region" description="Homeobox" evidence="5">
    <location>
        <begin position="3"/>
        <end position="59"/>
    </location>
</feature>
<dbReference type="OrthoDB" id="6159439at2759"/>
<dbReference type="InParanoid" id="A7RGX8"/>
<sequence>RRGRTVFSAQQLQVLERVFAGSQYIVGSQRKFLASQLRLSETQVRVWFQNRRIKWRKQMLTHTLVP</sequence>
<evidence type="ECO:0000256" key="6">
    <source>
        <dbReference type="RuleBase" id="RU000682"/>
    </source>
</evidence>
<evidence type="ECO:0000313" key="9">
    <source>
        <dbReference type="Proteomes" id="UP000001593"/>
    </source>
</evidence>
<dbReference type="GO" id="GO:0005634">
    <property type="term" value="C:nucleus"/>
    <property type="evidence" value="ECO:0007669"/>
    <property type="project" value="UniProtKB-SubCell"/>
</dbReference>
<dbReference type="Proteomes" id="UP000001593">
    <property type="component" value="Unassembled WGS sequence"/>
</dbReference>
<dbReference type="Pfam" id="PF00046">
    <property type="entry name" value="Homeodomain"/>
    <property type="match status" value="1"/>
</dbReference>
<dbReference type="EMBL" id="DS469510">
    <property type="protein sequence ID" value="EDO49251.1"/>
    <property type="molecule type" value="Genomic_DNA"/>
</dbReference>
<dbReference type="PhylomeDB" id="A7RGX8"/>
<dbReference type="GO" id="GO:0003677">
    <property type="term" value="F:DNA binding"/>
    <property type="evidence" value="ECO:0007669"/>
    <property type="project" value="UniProtKB-UniRule"/>
</dbReference>
<evidence type="ECO:0000256" key="4">
    <source>
        <dbReference type="ARBA" id="ARBA00023242"/>
    </source>
</evidence>
<evidence type="ECO:0000256" key="2">
    <source>
        <dbReference type="ARBA" id="ARBA00023125"/>
    </source>
</evidence>
<dbReference type="PROSITE" id="PS50071">
    <property type="entry name" value="HOMEOBOX_2"/>
    <property type="match status" value="1"/>
</dbReference>
<dbReference type="PANTHER" id="PTHR24339">
    <property type="entry name" value="HOMEOBOX PROTEIN EMX-RELATED"/>
    <property type="match status" value="1"/>
</dbReference>
<keyword evidence="4 5" id="KW-0539">Nucleus</keyword>
<feature type="domain" description="Homeobox" evidence="7">
    <location>
        <begin position="1"/>
        <end position="58"/>
    </location>
</feature>
<dbReference type="KEGG" id="nve:5521519"/>
<dbReference type="Gene3D" id="1.10.10.60">
    <property type="entry name" value="Homeodomain-like"/>
    <property type="match status" value="1"/>
</dbReference>
<comment type="subcellular location">
    <subcellularLocation>
        <location evidence="1 5 6">Nucleus</location>
    </subcellularLocation>
</comment>
<dbReference type="HOGENOM" id="CLU_049543_10_1_1"/>
<name>A7RGX8_NEMVE</name>
<evidence type="ECO:0000313" key="8">
    <source>
        <dbReference type="EMBL" id="EDO49251.1"/>
    </source>
</evidence>
<dbReference type="SMART" id="SM00389">
    <property type="entry name" value="HOX"/>
    <property type="match status" value="1"/>
</dbReference>
<dbReference type="PANTHER" id="PTHR24339:SF28">
    <property type="entry name" value="E5-RELATED"/>
    <property type="match status" value="1"/>
</dbReference>
<reference evidence="8 9" key="1">
    <citation type="journal article" date="2007" name="Science">
        <title>Sea anemone genome reveals ancestral eumetazoan gene repertoire and genomic organization.</title>
        <authorList>
            <person name="Putnam N.H."/>
            <person name="Srivastava M."/>
            <person name="Hellsten U."/>
            <person name="Dirks B."/>
            <person name="Chapman J."/>
            <person name="Salamov A."/>
            <person name="Terry A."/>
            <person name="Shapiro H."/>
            <person name="Lindquist E."/>
            <person name="Kapitonov V.V."/>
            <person name="Jurka J."/>
            <person name="Genikhovich G."/>
            <person name="Grigoriev I.V."/>
            <person name="Lucas S.M."/>
            <person name="Steele R.E."/>
            <person name="Finnerty J.R."/>
            <person name="Technau U."/>
            <person name="Martindale M.Q."/>
            <person name="Rokhsar D.S."/>
        </authorList>
    </citation>
    <scope>NUCLEOTIDE SEQUENCE [LARGE SCALE GENOMIC DNA]</scope>
    <source>
        <strain evidence="9">CH2 X CH6</strain>
    </source>
</reference>
<dbReference type="InterPro" id="IPR050877">
    <property type="entry name" value="EMX-VAX-Noto_Homeobox_TFs"/>
</dbReference>
<evidence type="ECO:0000259" key="7">
    <source>
        <dbReference type="PROSITE" id="PS50071"/>
    </source>
</evidence>
<feature type="non-terminal residue" evidence="8">
    <location>
        <position position="1"/>
    </location>
</feature>
<protein>
    <recommendedName>
        <fullName evidence="7">Homeobox domain-containing protein</fullName>
    </recommendedName>
</protein>
<dbReference type="InterPro" id="IPR017970">
    <property type="entry name" value="Homeobox_CS"/>
</dbReference>
<gene>
    <name evidence="8" type="ORF">NEMVEDRAFT_v1g81309</name>
</gene>
<dbReference type="InterPro" id="IPR009057">
    <property type="entry name" value="Homeodomain-like_sf"/>
</dbReference>
<dbReference type="InterPro" id="IPR020479">
    <property type="entry name" value="HD_metazoa"/>
</dbReference>
<dbReference type="PRINTS" id="PR00024">
    <property type="entry name" value="HOMEOBOX"/>
</dbReference>
<evidence type="ECO:0000256" key="1">
    <source>
        <dbReference type="ARBA" id="ARBA00004123"/>
    </source>
</evidence>
<evidence type="ECO:0000256" key="5">
    <source>
        <dbReference type="PROSITE-ProRule" id="PRU00108"/>
    </source>
</evidence>
<keyword evidence="2 5" id="KW-0238">DNA-binding</keyword>
<dbReference type="eggNOG" id="KOG0843">
    <property type="taxonomic scope" value="Eukaryota"/>
</dbReference>
<organism evidence="8 9">
    <name type="scientific">Nematostella vectensis</name>
    <name type="common">Starlet sea anemone</name>
    <dbReference type="NCBI Taxonomy" id="45351"/>
    <lineage>
        <taxon>Eukaryota</taxon>
        <taxon>Metazoa</taxon>
        <taxon>Cnidaria</taxon>
        <taxon>Anthozoa</taxon>
        <taxon>Hexacorallia</taxon>
        <taxon>Actiniaria</taxon>
        <taxon>Edwardsiidae</taxon>
        <taxon>Nematostella</taxon>
    </lineage>
</organism>
<dbReference type="PROSITE" id="PS00027">
    <property type="entry name" value="HOMEOBOX_1"/>
    <property type="match status" value="1"/>
</dbReference>
<dbReference type="AlphaFoldDB" id="A7RGX8"/>